<dbReference type="GO" id="GO:0046933">
    <property type="term" value="F:proton-transporting ATP synthase activity, rotational mechanism"/>
    <property type="evidence" value="ECO:0007669"/>
    <property type="project" value="UniProtKB-UniRule"/>
</dbReference>
<dbReference type="HAMAP" id="MF_01398">
    <property type="entry name" value="ATP_synth_b_bprime"/>
    <property type="match status" value="1"/>
</dbReference>
<evidence type="ECO:0000313" key="16">
    <source>
        <dbReference type="EMBL" id="QKE92044.1"/>
    </source>
</evidence>
<proteinExistence type="inferred from homology"/>
<evidence type="ECO:0000256" key="3">
    <source>
        <dbReference type="ARBA" id="ARBA00022547"/>
    </source>
</evidence>
<comment type="subunit">
    <text evidence="13">F-type ATPases have 2 components, F(1) - the catalytic core - and F(0) - the membrane proton channel. F(1) has five subunits: alpha(3), beta(3), gamma(1), delta(1), epsilon(1). F(0) has three main subunits: a(1), b(2) and c(10-14). The alpha and beta chains form an alternating ring which encloses part of the gamma chain. F(1) is attached to F(0) by a central stalk formed by the gamma and epsilon chains, while a peripheral stalk is formed by the delta and b chains.</text>
</comment>
<evidence type="ECO:0000256" key="5">
    <source>
        <dbReference type="ARBA" id="ARBA00022781"/>
    </source>
</evidence>
<evidence type="ECO:0000256" key="2">
    <source>
        <dbReference type="ARBA" id="ARBA00022448"/>
    </source>
</evidence>
<gene>
    <name evidence="13" type="primary">atpF</name>
    <name evidence="16" type="ORF">HN018_20185</name>
</gene>
<keyword evidence="2 13" id="KW-0813">Transport</keyword>
<accession>A0A6M8HU29</accession>
<evidence type="ECO:0000256" key="9">
    <source>
        <dbReference type="ARBA" id="ARBA00023310"/>
    </source>
</evidence>
<evidence type="ECO:0000256" key="15">
    <source>
        <dbReference type="SAM" id="Coils"/>
    </source>
</evidence>
<dbReference type="InterPro" id="IPR050059">
    <property type="entry name" value="ATP_synthase_B_chain"/>
</dbReference>
<keyword evidence="9 13" id="KW-0066">ATP synthesis</keyword>
<dbReference type="PANTHER" id="PTHR33445:SF1">
    <property type="entry name" value="ATP SYNTHASE SUBUNIT B"/>
    <property type="match status" value="1"/>
</dbReference>
<comment type="function">
    <text evidence="10 13">F(1)F(0) ATP synthase produces ATP from ADP in the presence of a proton or sodium gradient. F-type ATPases consist of two structural domains, F(1) containing the extramembraneous catalytic core and F(0) containing the membrane proton channel, linked together by a central stalk and a peripheral stalk. During catalysis, ATP synthesis in the catalytic domain of F(1) is coupled via a rotary mechanism of the central stalk subunits to proton translocation.</text>
</comment>
<evidence type="ECO:0000256" key="7">
    <source>
        <dbReference type="ARBA" id="ARBA00023065"/>
    </source>
</evidence>
<keyword evidence="5 13" id="KW-0375">Hydrogen ion transport</keyword>
<evidence type="ECO:0000256" key="4">
    <source>
        <dbReference type="ARBA" id="ARBA00022692"/>
    </source>
</evidence>
<sequence>MTGHAVKATIGRSLLLPGVLSGLGMIAVIRPAAAAGMPQLQFNNPLTLGQVFWGAIIFLVLYLLLSRSALPRVASVLAERRGRIEGDLDAAKAARREADTAIAELRLARRQASVEATAIVDKVVADAREQAAIRTRDMNQRLEAEIARAELAVSAARQTALGSLRVIASDTAQLLVERLTGGTADHALVQAKVDTALAARPA</sequence>
<reference evidence="16 17" key="1">
    <citation type="journal article" date="2014" name="World J. Microbiol. Biotechnol.">
        <title>Biodiversity and physiological characteristics of Antarctic and Arctic lichens-associated bacteria.</title>
        <authorList>
            <person name="Lee Y.M."/>
            <person name="Kim E.H."/>
            <person name="Lee H.K."/>
            <person name="Hong S.G."/>
        </authorList>
    </citation>
    <scope>NUCLEOTIDE SEQUENCE [LARGE SCALE GENOMIC DNA]</scope>
    <source>
        <strain evidence="16 17">PAMC 26569</strain>
    </source>
</reference>
<keyword evidence="4 13" id="KW-0812">Transmembrane</keyword>
<dbReference type="KEGG" id="lck:HN018_20185"/>
<evidence type="ECO:0000256" key="10">
    <source>
        <dbReference type="ARBA" id="ARBA00025198"/>
    </source>
</evidence>
<dbReference type="GO" id="GO:0046961">
    <property type="term" value="F:proton-transporting ATPase activity, rotational mechanism"/>
    <property type="evidence" value="ECO:0007669"/>
    <property type="project" value="TreeGrafter"/>
</dbReference>
<keyword evidence="7 13" id="KW-0406">Ion transport</keyword>
<keyword evidence="6 13" id="KW-1133">Transmembrane helix</keyword>
<evidence type="ECO:0000313" key="17">
    <source>
        <dbReference type="Proteomes" id="UP000500767"/>
    </source>
</evidence>
<evidence type="ECO:0000256" key="14">
    <source>
        <dbReference type="RuleBase" id="RU003848"/>
    </source>
</evidence>
<keyword evidence="3 13" id="KW-0138">CF(0)</keyword>
<dbReference type="GO" id="GO:0045259">
    <property type="term" value="C:proton-transporting ATP synthase complex"/>
    <property type="evidence" value="ECO:0007669"/>
    <property type="project" value="UniProtKB-KW"/>
</dbReference>
<evidence type="ECO:0000256" key="12">
    <source>
        <dbReference type="ARBA" id="ARBA00037847"/>
    </source>
</evidence>
<evidence type="ECO:0000256" key="11">
    <source>
        <dbReference type="ARBA" id="ARBA00025614"/>
    </source>
</evidence>
<feature type="coiled-coil region" evidence="15">
    <location>
        <begin position="88"/>
        <end position="159"/>
    </location>
</feature>
<dbReference type="PANTHER" id="PTHR33445">
    <property type="entry name" value="ATP SYNTHASE SUBUNIT B', CHLOROPLASTIC"/>
    <property type="match status" value="1"/>
</dbReference>
<dbReference type="AlphaFoldDB" id="A0A6M8HU29"/>
<keyword evidence="8 13" id="KW-0472">Membrane</keyword>
<dbReference type="GO" id="GO:0012505">
    <property type="term" value="C:endomembrane system"/>
    <property type="evidence" value="ECO:0007669"/>
    <property type="project" value="UniProtKB-SubCell"/>
</dbReference>
<evidence type="ECO:0000256" key="13">
    <source>
        <dbReference type="HAMAP-Rule" id="MF_01398"/>
    </source>
</evidence>
<keyword evidence="13" id="KW-1003">Cell membrane</keyword>
<comment type="subcellular location">
    <subcellularLocation>
        <location evidence="13">Cell membrane</location>
        <topology evidence="13">Single-pass membrane protein</topology>
    </subcellularLocation>
    <subcellularLocation>
        <location evidence="12">Endomembrane system</location>
        <topology evidence="12">Single-pass membrane protein</topology>
    </subcellularLocation>
</comment>
<dbReference type="InterPro" id="IPR002146">
    <property type="entry name" value="ATP_synth_b/b'su_bac/chlpt"/>
</dbReference>
<dbReference type="RefSeq" id="WP_171833726.1">
    <property type="nucleotide sequence ID" value="NZ_CP053708.1"/>
</dbReference>
<dbReference type="Pfam" id="PF00430">
    <property type="entry name" value="ATP-synt_B"/>
    <property type="match status" value="1"/>
</dbReference>
<name>A0A6M8HU29_9PROT</name>
<dbReference type="Proteomes" id="UP000500767">
    <property type="component" value="Chromosome"/>
</dbReference>
<keyword evidence="15" id="KW-0175">Coiled coil</keyword>
<dbReference type="GO" id="GO:0005886">
    <property type="term" value="C:plasma membrane"/>
    <property type="evidence" value="ECO:0007669"/>
    <property type="project" value="UniProtKB-SubCell"/>
</dbReference>
<comment type="similarity">
    <text evidence="1 13 14">Belongs to the ATPase B chain family.</text>
</comment>
<keyword evidence="17" id="KW-1185">Reference proteome</keyword>
<protein>
    <recommendedName>
        <fullName evidence="13">ATP synthase subunit b</fullName>
    </recommendedName>
    <alternativeName>
        <fullName evidence="13">ATP synthase F(0) sector subunit b</fullName>
    </alternativeName>
    <alternativeName>
        <fullName evidence="13">ATPase subunit I</fullName>
    </alternativeName>
    <alternativeName>
        <fullName evidence="13">F-type ATPase subunit b</fullName>
        <shortName evidence="13">F-ATPase subunit b</shortName>
    </alternativeName>
</protein>
<organism evidence="16 17">
    <name type="scientific">Lichenicola cladoniae</name>
    <dbReference type="NCBI Taxonomy" id="1484109"/>
    <lineage>
        <taxon>Bacteria</taxon>
        <taxon>Pseudomonadati</taxon>
        <taxon>Pseudomonadota</taxon>
        <taxon>Alphaproteobacteria</taxon>
        <taxon>Acetobacterales</taxon>
        <taxon>Acetobacteraceae</taxon>
        <taxon>Lichenicola</taxon>
    </lineage>
</organism>
<evidence type="ECO:0000256" key="6">
    <source>
        <dbReference type="ARBA" id="ARBA00022989"/>
    </source>
</evidence>
<evidence type="ECO:0000256" key="1">
    <source>
        <dbReference type="ARBA" id="ARBA00005513"/>
    </source>
</evidence>
<dbReference type="CDD" id="cd06503">
    <property type="entry name" value="ATP-synt_Fo_b"/>
    <property type="match status" value="1"/>
</dbReference>
<evidence type="ECO:0000256" key="8">
    <source>
        <dbReference type="ARBA" id="ARBA00023136"/>
    </source>
</evidence>
<dbReference type="EMBL" id="CP053708">
    <property type="protein sequence ID" value="QKE92044.1"/>
    <property type="molecule type" value="Genomic_DNA"/>
</dbReference>
<feature type="transmembrane region" description="Helical" evidence="13">
    <location>
        <begin position="50"/>
        <end position="70"/>
    </location>
</feature>
<comment type="function">
    <text evidence="11">Component of the F(0) channel, it forms part of the peripheral stalk, linking F(1) to F(0). The b'-subunit is a diverged and duplicated form of b found in plants and photosynthetic bacteria.</text>
</comment>